<dbReference type="AlphaFoldDB" id="A0A5B7DKN6"/>
<dbReference type="Proteomes" id="UP000324222">
    <property type="component" value="Unassembled WGS sequence"/>
</dbReference>
<evidence type="ECO:0000313" key="2">
    <source>
        <dbReference type="EMBL" id="MPC21693.1"/>
    </source>
</evidence>
<protein>
    <recommendedName>
        <fullName evidence="4">Secreted protein</fullName>
    </recommendedName>
</protein>
<keyword evidence="3" id="KW-1185">Reference proteome</keyword>
<proteinExistence type="predicted"/>
<accession>A0A5B7DKN6</accession>
<gene>
    <name evidence="2" type="ORF">E2C01_014686</name>
</gene>
<dbReference type="EMBL" id="VSRR010001004">
    <property type="protein sequence ID" value="MPC21693.1"/>
    <property type="molecule type" value="Genomic_DNA"/>
</dbReference>
<evidence type="ECO:0000313" key="3">
    <source>
        <dbReference type="Proteomes" id="UP000324222"/>
    </source>
</evidence>
<feature type="chain" id="PRO_5022970690" description="Secreted protein" evidence="1">
    <location>
        <begin position="28"/>
        <end position="76"/>
    </location>
</feature>
<comment type="caution">
    <text evidence="2">The sequence shown here is derived from an EMBL/GenBank/DDBJ whole genome shotgun (WGS) entry which is preliminary data.</text>
</comment>
<reference evidence="2 3" key="1">
    <citation type="submission" date="2019-05" db="EMBL/GenBank/DDBJ databases">
        <title>Another draft genome of Portunus trituberculatus and its Hox gene families provides insights of decapod evolution.</title>
        <authorList>
            <person name="Jeong J.-H."/>
            <person name="Song I."/>
            <person name="Kim S."/>
            <person name="Choi T."/>
            <person name="Kim D."/>
            <person name="Ryu S."/>
            <person name="Kim W."/>
        </authorList>
    </citation>
    <scope>NUCLEOTIDE SEQUENCE [LARGE SCALE GENOMIC DNA]</scope>
    <source>
        <tissue evidence="2">Muscle</tissue>
    </source>
</reference>
<evidence type="ECO:0000256" key="1">
    <source>
        <dbReference type="SAM" id="SignalP"/>
    </source>
</evidence>
<sequence length="76" mass="8478">MHHPPTRLPPTGLILCSALVKCKLSHAASPFPAPSHRHASFGSQALQLYFEVKSRDPEQICTIKSKSSFIQFVIEY</sequence>
<evidence type="ECO:0008006" key="4">
    <source>
        <dbReference type="Google" id="ProtNLM"/>
    </source>
</evidence>
<name>A0A5B7DKN6_PORTR</name>
<keyword evidence="1" id="KW-0732">Signal</keyword>
<organism evidence="2 3">
    <name type="scientific">Portunus trituberculatus</name>
    <name type="common">Swimming crab</name>
    <name type="synonym">Neptunus trituberculatus</name>
    <dbReference type="NCBI Taxonomy" id="210409"/>
    <lineage>
        <taxon>Eukaryota</taxon>
        <taxon>Metazoa</taxon>
        <taxon>Ecdysozoa</taxon>
        <taxon>Arthropoda</taxon>
        <taxon>Crustacea</taxon>
        <taxon>Multicrustacea</taxon>
        <taxon>Malacostraca</taxon>
        <taxon>Eumalacostraca</taxon>
        <taxon>Eucarida</taxon>
        <taxon>Decapoda</taxon>
        <taxon>Pleocyemata</taxon>
        <taxon>Brachyura</taxon>
        <taxon>Eubrachyura</taxon>
        <taxon>Portunoidea</taxon>
        <taxon>Portunidae</taxon>
        <taxon>Portuninae</taxon>
        <taxon>Portunus</taxon>
    </lineage>
</organism>
<feature type="signal peptide" evidence="1">
    <location>
        <begin position="1"/>
        <end position="27"/>
    </location>
</feature>